<dbReference type="OrthoDB" id="2097653at2759"/>
<sequence length="154" mass="16840">MVSLFAQFILFFCTAASVMALPHFSVQQQYLEITRMRMSAEIRPLALLETQCLDRNVHIVFHDEAVAELAICDGGIAGSVQKCRGSPTETKGVAGTARFSVKTMRDGATIEISKERWERCVRAARAVCPTGTFRAVCAGGASKGDVEFFLTNPF</sequence>
<feature type="chain" id="PRO_5035450527" evidence="1">
    <location>
        <begin position="21"/>
        <end position="154"/>
    </location>
</feature>
<reference evidence="2" key="1">
    <citation type="journal article" date="2021" name="Nat. Commun.">
        <title>Genetic determinants of endophytism in the Arabidopsis root mycobiome.</title>
        <authorList>
            <person name="Mesny F."/>
            <person name="Miyauchi S."/>
            <person name="Thiergart T."/>
            <person name="Pickel B."/>
            <person name="Atanasova L."/>
            <person name="Karlsson M."/>
            <person name="Huettel B."/>
            <person name="Barry K.W."/>
            <person name="Haridas S."/>
            <person name="Chen C."/>
            <person name="Bauer D."/>
            <person name="Andreopoulos W."/>
            <person name="Pangilinan J."/>
            <person name="LaButti K."/>
            <person name="Riley R."/>
            <person name="Lipzen A."/>
            <person name="Clum A."/>
            <person name="Drula E."/>
            <person name="Henrissat B."/>
            <person name="Kohler A."/>
            <person name="Grigoriev I.V."/>
            <person name="Martin F.M."/>
            <person name="Hacquard S."/>
        </authorList>
    </citation>
    <scope>NUCLEOTIDE SEQUENCE</scope>
    <source>
        <strain evidence="2">MPI-CAGE-AT-0016</strain>
    </source>
</reference>
<evidence type="ECO:0000313" key="3">
    <source>
        <dbReference type="Proteomes" id="UP000813385"/>
    </source>
</evidence>
<feature type="signal peptide" evidence="1">
    <location>
        <begin position="1"/>
        <end position="20"/>
    </location>
</feature>
<comment type="caution">
    <text evidence="2">The sequence shown here is derived from an EMBL/GenBank/DDBJ whole genome shotgun (WGS) entry which is preliminary data.</text>
</comment>
<accession>A0A8K0TA62</accession>
<dbReference type="Proteomes" id="UP000813385">
    <property type="component" value="Unassembled WGS sequence"/>
</dbReference>
<organism evidence="2 3">
    <name type="scientific">Plectosphaerella cucumerina</name>
    <dbReference type="NCBI Taxonomy" id="40658"/>
    <lineage>
        <taxon>Eukaryota</taxon>
        <taxon>Fungi</taxon>
        <taxon>Dikarya</taxon>
        <taxon>Ascomycota</taxon>
        <taxon>Pezizomycotina</taxon>
        <taxon>Sordariomycetes</taxon>
        <taxon>Hypocreomycetidae</taxon>
        <taxon>Glomerellales</taxon>
        <taxon>Plectosphaerellaceae</taxon>
        <taxon>Plectosphaerella</taxon>
    </lineage>
</organism>
<evidence type="ECO:0000256" key="1">
    <source>
        <dbReference type="SAM" id="SignalP"/>
    </source>
</evidence>
<keyword evidence="1" id="KW-0732">Signal</keyword>
<evidence type="ECO:0000313" key="2">
    <source>
        <dbReference type="EMBL" id="KAH7359081.1"/>
    </source>
</evidence>
<dbReference type="AlphaFoldDB" id="A0A8K0TA62"/>
<protein>
    <submittedName>
        <fullName evidence="2">Uncharacterized protein</fullName>
    </submittedName>
</protein>
<proteinExistence type="predicted"/>
<dbReference type="EMBL" id="JAGPXD010000004">
    <property type="protein sequence ID" value="KAH7359081.1"/>
    <property type="molecule type" value="Genomic_DNA"/>
</dbReference>
<name>A0A8K0TA62_9PEZI</name>
<keyword evidence="3" id="KW-1185">Reference proteome</keyword>
<gene>
    <name evidence="2" type="ORF">B0T11DRAFT_111797</name>
</gene>